<dbReference type="PROSITE" id="PS51469">
    <property type="entry name" value="SUN"/>
    <property type="match status" value="1"/>
</dbReference>
<feature type="compositionally biased region" description="Basic and acidic residues" evidence="24">
    <location>
        <begin position="1309"/>
        <end position="1322"/>
    </location>
</feature>
<evidence type="ECO:0000259" key="28">
    <source>
        <dbReference type="PROSITE" id="PS51718"/>
    </source>
</evidence>
<evidence type="ECO:0000256" key="7">
    <source>
        <dbReference type="ARBA" id="ARBA00022729"/>
    </source>
</evidence>
<keyword evidence="13" id="KW-0175">Coiled coil</keyword>
<feature type="compositionally biased region" description="Low complexity" evidence="24">
    <location>
        <begin position="1976"/>
        <end position="1993"/>
    </location>
</feature>
<evidence type="ECO:0000256" key="9">
    <source>
        <dbReference type="ARBA" id="ARBA00022801"/>
    </source>
</evidence>
<keyword evidence="5" id="KW-0812">Transmembrane</keyword>
<dbReference type="Pfam" id="PF02212">
    <property type="entry name" value="GED"/>
    <property type="match status" value="1"/>
</dbReference>
<dbReference type="PROSITE" id="PS50003">
    <property type="entry name" value="PH_DOMAIN"/>
    <property type="match status" value="1"/>
</dbReference>
<dbReference type="Gene3D" id="2.30.29.30">
    <property type="entry name" value="Pleckstrin-homology domain (PH domain)/Phosphotyrosine-binding domain (PTB)"/>
    <property type="match status" value="1"/>
</dbReference>
<dbReference type="Pfam" id="PF00169">
    <property type="entry name" value="PH"/>
    <property type="match status" value="1"/>
</dbReference>
<feature type="compositionally biased region" description="Polar residues" evidence="24">
    <location>
        <begin position="1687"/>
        <end position="1696"/>
    </location>
</feature>
<feature type="compositionally biased region" description="Low complexity" evidence="24">
    <location>
        <begin position="1625"/>
        <end position="1642"/>
    </location>
</feature>
<evidence type="ECO:0000256" key="8">
    <source>
        <dbReference type="ARBA" id="ARBA00022741"/>
    </source>
</evidence>
<name>A0A060WWD4_ONCMY</name>
<evidence type="ECO:0000256" key="11">
    <source>
        <dbReference type="ARBA" id="ARBA00022855"/>
    </source>
</evidence>
<dbReference type="STRING" id="8022.A0A060WWD4"/>
<evidence type="ECO:0000259" key="25">
    <source>
        <dbReference type="PROSITE" id="PS50003"/>
    </source>
</evidence>
<dbReference type="GO" id="GO:0030867">
    <property type="term" value="C:rough endoplasmic reticulum membrane"/>
    <property type="evidence" value="ECO:0007669"/>
    <property type="project" value="UniProtKB-SubCell"/>
</dbReference>
<dbReference type="Gene3D" id="3.40.50.300">
    <property type="entry name" value="P-loop containing nucleotide triphosphate hydrolases"/>
    <property type="match status" value="1"/>
</dbReference>
<feature type="compositionally biased region" description="Polar residues" evidence="24">
    <location>
        <begin position="1509"/>
        <end position="1540"/>
    </location>
</feature>
<dbReference type="GO" id="GO:0005525">
    <property type="term" value="F:GTP binding"/>
    <property type="evidence" value="ECO:0007669"/>
    <property type="project" value="UniProtKB-KW"/>
</dbReference>
<dbReference type="GO" id="GO:0031623">
    <property type="term" value="P:receptor internalization"/>
    <property type="evidence" value="ECO:0007669"/>
    <property type="project" value="TreeGrafter"/>
</dbReference>
<comment type="similarity">
    <text evidence="23">Belongs to the TRAFAC class dynamin-like GTPase superfamily. Dynamin/Fzo/YdjA family.</text>
</comment>
<feature type="region of interest" description="Disordered" evidence="24">
    <location>
        <begin position="753"/>
        <end position="775"/>
    </location>
</feature>
<protein>
    <recommendedName>
        <fullName evidence="20">SUN domain-containing ossification factor</fullName>
        <ecNumber evidence="1">3.6.5.5</ecNumber>
    </recommendedName>
    <alternativeName>
        <fullName evidence="22">Membrane protein CH1</fullName>
    </alternativeName>
    <alternativeName>
        <fullName evidence="21">SUN-like protein 1</fullName>
    </alternativeName>
</protein>
<feature type="region of interest" description="Disordered" evidence="24">
    <location>
        <begin position="1687"/>
        <end position="1708"/>
    </location>
</feature>
<keyword evidence="6" id="KW-0493">Microtubule</keyword>
<accession>A0A060WWD4</accession>
<dbReference type="InterPro" id="IPR011993">
    <property type="entry name" value="PH-like_dom_sf"/>
</dbReference>
<dbReference type="SMART" id="SM00302">
    <property type="entry name" value="GED"/>
    <property type="match status" value="1"/>
</dbReference>
<dbReference type="SUPFAM" id="SSF52540">
    <property type="entry name" value="P-loop containing nucleoside triphosphate hydrolases"/>
    <property type="match status" value="1"/>
</dbReference>
<feature type="domain" description="SUN" evidence="27">
    <location>
        <begin position="1033"/>
        <end position="1206"/>
    </location>
</feature>
<feature type="region of interest" description="Disordered" evidence="24">
    <location>
        <begin position="869"/>
        <end position="951"/>
    </location>
</feature>
<dbReference type="GO" id="GO:0008017">
    <property type="term" value="F:microtubule binding"/>
    <property type="evidence" value="ECO:0007669"/>
    <property type="project" value="TreeGrafter"/>
</dbReference>
<evidence type="ECO:0000259" key="27">
    <source>
        <dbReference type="PROSITE" id="PS51469"/>
    </source>
</evidence>
<dbReference type="FunFam" id="2.60.120.260:FF:000024">
    <property type="entry name" value="SUN domain containing ossification factor"/>
    <property type="match status" value="1"/>
</dbReference>
<keyword evidence="3" id="KW-0597">Phosphoprotein</keyword>
<evidence type="ECO:0000256" key="20">
    <source>
        <dbReference type="ARBA" id="ARBA00067685"/>
    </source>
</evidence>
<comment type="function">
    <text evidence="19">Required for bone modeling during late embryogenesis. Regulates type I collagen synthesis in osteoblasts during their postnatal maturation.</text>
</comment>
<dbReference type="GO" id="GO:0098793">
    <property type="term" value="C:presynapse"/>
    <property type="evidence" value="ECO:0007669"/>
    <property type="project" value="GOC"/>
</dbReference>
<keyword evidence="4" id="KW-0254">Endocytosis</keyword>
<evidence type="ECO:0000256" key="16">
    <source>
        <dbReference type="ARBA" id="ARBA00023175"/>
    </source>
</evidence>
<dbReference type="InterPro" id="IPR020850">
    <property type="entry name" value="GED_dom"/>
</dbReference>
<evidence type="ECO:0000259" key="26">
    <source>
        <dbReference type="PROSITE" id="PS51388"/>
    </source>
</evidence>
<dbReference type="PANTHER" id="PTHR11566">
    <property type="entry name" value="DYNAMIN"/>
    <property type="match status" value="1"/>
</dbReference>
<feature type="region of interest" description="Disordered" evidence="24">
    <location>
        <begin position="1274"/>
        <end position="1349"/>
    </location>
</feature>
<feature type="compositionally biased region" description="Low complexity" evidence="24">
    <location>
        <begin position="1569"/>
        <end position="1581"/>
    </location>
</feature>
<evidence type="ECO:0000256" key="3">
    <source>
        <dbReference type="ARBA" id="ARBA00022553"/>
    </source>
</evidence>
<dbReference type="SMART" id="SM00233">
    <property type="entry name" value="PH"/>
    <property type="match status" value="1"/>
</dbReference>
<dbReference type="CDD" id="cd08771">
    <property type="entry name" value="DLP_1"/>
    <property type="match status" value="1"/>
</dbReference>
<dbReference type="InterPro" id="IPR019762">
    <property type="entry name" value="Dynamin_GTPase_CS"/>
</dbReference>
<feature type="compositionally biased region" description="Polar residues" evidence="24">
    <location>
        <begin position="1274"/>
        <end position="1295"/>
    </location>
</feature>
<evidence type="ECO:0000256" key="21">
    <source>
        <dbReference type="ARBA" id="ARBA00075366"/>
    </source>
</evidence>
<feature type="domain" description="Dynamin-type G" evidence="28">
    <location>
        <begin position="28"/>
        <end position="292"/>
    </location>
</feature>
<keyword evidence="17" id="KW-0325">Glycoprotein</keyword>
<dbReference type="PRINTS" id="PR00195">
    <property type="entry name" value="DYNAMIN"/>
</dbReference>
<evidence type="ECO:0000256" key="15">
    <source>
        <dbReference type="ARBA" id="ARBA00023136"/>
    </source>
</evidence>
<feature type="domain" description="GED" evidence="26">
    <location>
        <begin position="782"/>
        <end position="873"/>
    </location>
</feature>
<sequence>MGNRGMEDLIPLVNKLQDAFSGIGQSCNLDLPQIAVVGGQSAGKSSVLENFVGRDFLPRGSGIVTRRPLVLQLISANAEWAEFLHCKGKKFTDFDEVRQEIEAETDRITGANKGISPVPINLRVYSPHVLNLTLIDLPGITKVPVGDQPVDIEQQIRDMIMQFICRESCLILAVTPANSDLANSDALKLAKDVDPQGQRTIGVITKLDLMDEGTDAREVLENKLLPLRRGGTSVYYSLFLPISLSLSLSIFMSNQSTLVIFGTSFSVLSSFPSSLRPFVLDLLTQGLVTTLFHVLLTKSFCFQLQVLLLIDVQLSYINTNHEDFIGFANAQQSSKQSNKQSSAASQVSQVPPCISSQTLSESLSSLVLGVWPGWAQQFRRLIPNNYTVDFMCILHLLSPSCVVQEAHVFCFEHSPASLPSHNDWSYRHSVPNNPGLDAMSRCICTSDLVVINVDTVISSLRQQRVCKSCPISRRDGGNFLWCWISERISGQNPYSAVRPELHRHVQHVTVHPLHSNLCVCQCTNLPFSTRIEVRCPNLAFFNPCTSVKCQLEPTQLLWLLVSYFTLVLGQSNTCRILSNARICIDLVCLLYNGTRLKKNKTLEMLSLNINYGLVYLQVDVYCHESCPGGRTERFPRVWPAGYIVIRKGWLTINNISIIKGGAKEYWFVLTAESLSWFKDDEEKEKKYMLPLDNLKVRDVEKGFMSSKHAFAIFNTEQRNVYKDNRFLELACDTQDEVDSWRASLLRAGVYPERSSNVESEGGGTSSSSQDNFSMDPQLERKVETIRNLVDSYMAIVNKCIRDLMPKTIMHLMISNVKDFINAELLAQLYSAEDQGALMDESQEQVQRRDEVLRTHQSLKEALAIIGDISTTTISTPMPPPVNDWRGGGGNRSPPTSPTGSRRMSSGQRPSPGGGRGAPHPPNRPGPLGPFNNSADSPQIPSRPNRAPPNIPSLPVVLENTSNALGKGTKTDIDPPPAQAGQALVGLAQGANASHMLKEQGLISHIATETVPSVATKDPEDNPTFDEWKKKMMEVETEKTQATHTSTNGGSHAVKKVQKNFNNYASVECGAKILGSNPEAKSTSAILMESMDHYMLNPCSNKIWFIIELCDPIQVKQLDIANFELFSSTPKDFLVSISDRYPTNKWVKRGTFHARDERTVQSFPLDEHLYTKYVKMFTKYIKVELVSHHGSEHFCPLSLVRVFGTSMVEEYEEIADPLDRPEDQDDHLDYPSGYVPVEDEASNDLIGSAKDVILNMVNNIKVNVLGGGPGEGNFSGQAVNMTASESSSDPDTTSAVSPVPDTVGVEQSEEPEHPVTTTEDHTPEPPTPEPPVTKEPKLENLTGEEPVVTPIEEGEVQSIVTMLEKEEEEKEEEGRDREVHHCPGLRQQESLDYCGPSSSYPCSCSASFQEYLLHQCSVQRTCTSQEREPEAPPVPGTSITPSQHLTISPTATQTPQQPHTLGEQPQEREASSALGERAASPTQAPPHLPWVETEVVGEREPSTELPHLEPSQTSILPRASSTDIASSATRPTPTMEPSHQASAKDLPGQKQPATGAEKNREVQQEENRRPFPTVTTTTSSPSGPLEQSWKAPVERPCPDVQPAKQDIPVIHTPHVSDPLPTVSTLTEQQQQPPAPTAEPESAAGSGNTTPGESRSVPVVVMTEPPLRGQAVATETKGEAELVEDILFTSSPNGNGQQLLPPPSPSDFYAELHKPTEQANGNPMHGSTSQKESVFMRLNNRIKALEMNMSLSGRYLEQLSQRYRRQMEEMQRAFNKTIIKLQNTSRIAEEQDQRQTESIQSLQGQLEDITQLVLNLSVGVSQLQSQVSERQSYLLLCLVLCLFLGLLLCVQHSRMSAIDPPSTDPAPPIPKSYSYCCPERRYWEYEDMSLKRGMSYPLLHSGSFQLPTTEGKFTYDYVVCSVLPCDFFKKRSKLKTVETLKCTALCAPLLSHGAPVCNGGTTDPTPRMGRLSHHAFMDPPSGGSSESSSQSDEPSLCGLAATSCTRLCDGLPPPRSRAEKRAFKRQRSKPGCVVVEDLLQAPPRDATPITPTLQDLMGGGKELSAGMLGTLGLKLLTIV</sequence>
<feature type="compositionally biased region" description="Low complexity" evidence="24">
    <location>
        <begin position="1448"/>
        <end position="1457"/>
    </location>
</feature>
<dbReference type="FunFam" id="3.40.50.300:FF:000045">
    <property type="entry name" value="dynamin-1 isoform X2"/>
    <property type="match status" value="1"/>
</dbReference>
<dbReference type="InterPro" id="IPR003130">
    <property type="entry name" value="GED"/>
</dbReference>
<keyword evidence="9" id="KW-0378">Hydrolase</keyword>
<evidence type="ECO:0000256" key="6">
    <source>
        <dbReference type="ARBA" id="ARBA00022701"/>
    </source>
</evidence>
<dbReference type="EMBL" id="FR904665">
    <property type="protein sequence ID" value="CDQ69369.1"/>
    <property type="molecule type" value="Genomic_DNA"/>
</dbReference>
<reference evidence="29" key="2">
    <citation type="submission" date="2014-03" db="EMBL/GenBank/DDBJ databases">
        <authorList>
            <person name="Genoscope - CEA"/>
        </authorList>
    </citation>
    <scope>NUCLEOTIDE SEQUENCE</scope>
</reference>
<dbReference type="GO" id="GO:0001503">
    <property type="term" value="P:ossification"/>
    <property type="evidence" value="ECO:0007669"/>
    <property type="project" value="UniProtKB-KW"/>
</dbReference>
<reference evidence="29" key="1">
    <citation type="journal article" date="2014" name="Nat. Commun.">
        <title>The rainbow trout genome provides novel insights into evolution after whole-genome duplication in vertebrates.</title>
        <authorList>
            <person name="Berthelot C."/>
            <person name="Brunet F."/>
            <person name="Chalopin D."/>
            <person name="Juanchich A."/>
            <person name="Bernard M."/>
            <person name="Noel B."/>
            <person name="Bento P."/>
            <person name="Da Silva C."/>
            <person name="Labadie K."/>
            <person name="Alberti A."/>
            <person name="Aury J.M."/>
            <person name="Louis A."/>
            <person name="Dehais P."/>
            <person name="Bardou P."/>
            <person name="Montfort J."/>
            <person name="Klopp C."/>
            <person name="Cabau C."/>
            <person name="Gaspin C."/>
            <person name="Thorgaard G.H."/>
            <person name="Boussaha M."/>
            <person name="Quillet E."/>
            <person name="Guyomard R."/>
            <person name="Galiana D."/>
            <person name="Bobe J."/>
            <person name="Volff J.N."/>
            <person name="Genet C."/>
            <person name="Wincker P."/>
            <person name="Jaillon O."/>
            <person name="Roest Crollius H."/>
            <person name="Guiguen Y."/>
        </authorList>
    </citation>
    <scope>NUCLEOTIDE SEQUENCE [LARGE SCALE GENOMIC DNA]</scope>
</reference>
<feature type="region of interest" description="Disordered" evidence="24">
    <location>
        <begin position="1425"/>
        <end position="1655"/>
    </location>
</feature>
<evidence type="ECO:0000256" key="5">
    <source>
        <dbReference type="ARBA" id="ARBA00022692"/>
    </source>
</evidence>
<evidence type="ECO:0000256" key="18">
    <source>
        <dbReference type="ARBA" id="ARBA00034697"/>
    </source>
</evidence>
<proteinExistence type="inferred from homology"/>
<feature type="domain" description="PH" evidence="25">
    <location>
        <begin position="643"/>
        <end position="749"/>
    </location>
</feature>
<evidence type="ECO:0000256" key="12">
    <source>
        <dbReference type="ARBA" id="ARBA00022989"/>
    </source>
</evidence>
<dbReference type="InterPro" id="IPR001401">
    <property type="entry name" value="Dynamin_GTPase"/>
</dbReference>
<evidence type="ECO:0000256" key="24">
    <source>
        <dbReference type="SAM" id="MobiDB-lite"/>
    </source>
</evidence>
<feature type="compositionally biased region" description="Pro residues" evidence="24">
    <location>
        <begin position="918"/>
        <end position="927"/>
    </location>
</feature>
<dbReference type="Gene3D" id="1.20.120.1240">
    <property type="entry name" value="Dynamin, middle domain"/>
    <property type="match status" value="2"/>
</dbReference>
<dbReference type="Pfam" id="PF00350">
    <property type="entry name" value="Dynamin_N"/>
    <property type="match status" value="1"/>
</dbReference>
<feature type="region of interest" description="Disordered" evidence="24">
    <location>
        <begin position="1959"/>
        <end position="1994"/>
    </location>
</feature>
<dbReference type="InterPro" id="IPR027417">
    <property type="entry name" value="P-loop_NTPase"/>
</dbReference>
<keyword evidence="12" id="KW-1133">Transmembrane helix</keyword>
<keyword evidence="8 23" id="KW-0547">Nucleotide-binding</keyword>
<dbReference type="SUPFAM" id="SSF50729">
    <property type="entry name" value="PH domain-like"/>
    <property type="match status" value="1"/>
</dbReference>
<feature type="compositionally biased region" description="Polar residues" evidence="24">
    <location>
        <begin position="1436"/>
        <end position="1447"/>
    </location>
</feature>
<keyword evidence="14 23" id="KW-0342">GTP-binding</keyword>
<feature type="compositionally biased region" description="Polar residues" evidence="24">
    <location>
        <begin position="930"/>
        <end position="941"/>
    </location>
</feature>
<feature type="region of interest" description="Disordered" evidence="24">
    <location>
        <begin position="1216"/>
        <end position="1240"/>
    </location>
</feature>
<evidence type="ECO:0000256" key="17">
    <source>
        <dbReference type="ARBA" id="ARBA00023180"/>
    </source>
</evidence>
<dbReference type="PROSITE" id="PS51718">
    <property type="entry name" value="G_DYNAMIN_2"/>
    <property type="match status" value="1"/>
</dbReference>
<dbReference type="InterPro" id="IPR045063">
    <property type="entry name" value="Dynamin_N"/>
</dbReference>
<dbReference type="InterPro" id="IPR012919">
    <property type="entry name" value="SUN_dom"/>
</dbReference>
<keyword evidence="15" id="KW-0472">Membrane</keyword>
<dbReference type="GO" id="GO:0016185">
    <property type="term" value="P:synaptic vesicle budding from presynaptic endocytic zone membrane"/>
    <property type="evidence" value="ECO:0007669"/>
    <property type="project" value="TreeGrafter"/>
</dbReference>
<dbReference type="Proteomes" id="UP000193380">
    <property type="component" value="Unassembled WGS sequence"/>
</dbReference>
<keyword evidence="10" id="KW-0256">Endoplasmic reticulum</keyword>
<evidence type="ECO:0000256" key="10">
    <source>
        <dbReference type="ARBA" id="ARBA00022824"/>
    </source>
</evidence>
<evidence type="ECO:0000313" key="30">
    <source>
        <dbReference type="Proteomes" id="UP000193380"/>
    </source>
</evidence>
<dbReference type="Gene3D" id="2.60.120.260">
    <property type="entry name" value="Galactose-binding domain-like"/>
    <property type="match status" value="1"/>
</dbReference>
<evidence type="ECO:0000256" key="2">
    <source>
        <dbReference type="ARBA" id="ARBA00022473"/>
    </source>
</evidence>
<evidence type="ECO:0000256" key="14">
    <source>
        <dbReference type="ARBA" id="ARBA00023134"/>
    </source>
</evidence>
<dbReference type="PROSITE" id="PS51388">
    <property type="entry name" value="GED"/>
    <property type="match status" value="1"/>
</dbReference>
<dbReference type="GO" id="GO:0005874">
    <property type="term" value="C:microtubule"/>
    <property type="evidence" value="ECO:0007669"/>
    <property type="project" value="UniProtKB-KW"/>
</dbReference>
<keyword evidence="2" id="KW-0217">Developmental protein</keyword>
<gene>
    <name evidence="29" type="ORF">GSONMT00023611001</name>
</gene>
<dbReference type="GO" id="GO:0003924">
    <property type="term" value="F:GTPase activity"/>
    <property type="evidence" value="ECO:0007669"/>
    <property type="project" value="InterPro"/>
</dbReference>
<dbReference type="InterPro" id="IPR030381">
    <property type="entry name" value="G_DYNAMIN_dom"/>
</dbReference>
<dbReference type="InterPro" id="IPR022812">
    <property type="entry name" value="Dynamin"/>
</dbReference>
<feature type="compositionally biased region" description="Acidic residues" evidence="24">
    <location>
        <begin position="1216"/>
        <end position="1225"/>
    </location>
</feature>
<feature type="compositionally biased region" description="Low complexity" evidence="24">
    <location>
        <begin position="899"/>
        <end position="910"/>
    </location>
</feature>
<dbReference type="CDD" id="cd01256">
    <property type="entry name" value="PH_dynamin"/>
    <property type="match status" value="1"/>
</dbReference>
<dbReference type="PaxDb" id="8022-A0A060WWD4"/>
<dbReference type="PANTHER" id="PTHR11566:SF54">
    <property type="entry name" value="DYNAMIN-3"/>
    <property type="match status" value="1"/>
</dbReference>
<evidence type="ECO:0000256" key="23">
    <source>
        <dbReference type="RuleBase" id="RU003932"/>
    </source>
</evidence>
<keyword evidence="16" id="KW-0505">Motor protein</keyword>
<dbReference type="EC" id="3.6.5.5" evidence="1"/>
<dbReference type="SMART" id="SM00053">
    <property type="entry name" value="DYNc"/>
    <property type="match status" value="1"/>
</dbReference>
<evidence type="ECO:0000256" key="22">
    <source>
        <dbReference type="ARBA" id="ARBA00081911"/>
    </source>
</evidence>
<feature type="compositionally biased region" description="Basic and acidic residues" evidence="24">
    <location>
        <begin position="1556"/>
        <end position="1568"/>
    </location>
</feature>
<dbReference type="InterPro" id="IPR001849">
    <property type="entry name" value="PH_domain"/>
</dbReference>
<evidence type="ECO:0000256" key="1">
    <source>
        <dbReference type="ARBA" id="ARBA00011980"/>
    </source>
</evidence>
<dbReference type="Pfam" id="PF07738">
    <property type="entry name" value="Sad1_UNC"/>
    <property type="match status" value="1"/>
</dbReference>
<evidence type="ECO:0000256" key="19">
    <source>
        <dbReference type="ARBA" id="ARBA00055064"/>
    </source>
</evidence>
<dbReference type="GO" id="GO:0005886">
    <property type="term" value="C:plasma membrane"/>
    <property type="evidence" value="ECO:0007669"/>
    <property type="project" value="TreeGrafter"/>
</dbReference>
<comment type="subcellular location">
    <subcellularLocation>
        <location evidence="18">Rough endoplasmic reticulum membrane</location>
        <topology evidence="18">Single-pass type I membrane protein</topology>
    </subcellularLocation>
</comment>
<keyword evidence="7" id="KW-0732">Signal</keyword>
<evidence type="ECO:0000256" key="13">
    <source>
        <dbReference type="ARBA" id="ARBA00023054"/>
    </source>
</evidence>
<evidence type="ECO:0000256" key="4">
    <source>
        <dbReference type="ARBA" id="ARBA00022583"/>
    </source>
</evidence>
<organism evidence="29 30">
    <name type="scientific">Oncorhynchus mykiss</name>
    <name type="common">Rainbow trout</name>
    <name type="synonym">Salmo gairdneri</name>
    <dbReference type="NCBI Taxonomy" id="8022"/>
    <lineage>
        <taxon>Eukaryota</taxon>
        <taxon>Metazoa</taxon>
        <taxon>Chordata</taxon>
        <taxon>Craniata</taxon>
        <taxon>Vertebrata</taxon>
        <taxon>Euteleostomi</taxon>
        <taxon>Actinopterygii</taxon>
        <taxon>Neopterygii</taxon>
        <taxon>Teleostei</taxon>
        <taxon>Protacanthopterygii</taxon>
        <taxon>Salmoniformes</taxon>
        <taxon>Salmonidae</taxon>
        <taxon>Salmoninae</taxon>
        <taxon>Oncorhynchus</taxon>
    </lineage>
</organism>
<keyword evidence="11" id="KW-0892">Osteogenesis</keyword>
<dbReference type="PROSITE" id="PS00410">
    <property type="entry name" value="G_DYNAMIN_1"/>
    <property type="match status" value="1"/>
</dbReference>
<evidence type="ECO:0000313" key="29">
    <source>
        <dbReference type="EMBL" id="CDQ69369.1"/>
    </source>
</evidence>